<dbReference type="AlphaFoldDB" id="A0A1H6WIK8"/>
<name>A0A1H6WIK8_9FIRM</name>
<keyword evidence="1" id="KW-0472">Membrane</keyword>
<feature type="transmembrane region" description="Helical" evidence="1">
    <location>
        <begin position="34"/>
        <end position="55"/>
    </location>
</feature>
<dbReference type="EMBL" id="FNYK01000059">
    <property type="protein sequence ID" value="SEJ12322.1"/>
    <property type="molecule type" value="Genomic_DNA"/>
</dbReference>
<evidence type="ECO:0000313" key="2">
    <source>
        <dbReference type="EMBL" id="SEJ12322.1"/>
    </source>
</evidence>
<accession>A0A1H6WIK8</accession>
<sequence length="65" mass="7103">MVSLSVFIFVHAFINSLSSVLSPKLISWLDVPSFVFSDALSLIVVVVLIVSMFGAQVESRVFISN</sequence>
<evidence type="ECO:0000256" key="1">
    <source>
        <dbReference type="SAM" id="Phobius"/>
    </source>
</evidence>
<proteinExistence type="predicted"/>
<organism evidence="2 3">
    <name type="scientific">Sharpea azabuensis</name>
    <dbReference type="NCBI Taxonomy" id="322505"/>
    <lineage>
        <taxon>Bacteria</taxon>
        <taxon>Bacillati</taxon>
        <taxon>Bacillota</taxon>
        <taxon>Erysipelotrichia</taxon>
        <taxon>Erysipelotrichales</taxon>
        <taxon>Coprobacillaceae</taxon>
        <taxon>Sharpea</taxon>
    </lineage>
</organism>
<protein>
    <submittedName>
        <fullName evidence="2">Uncharacterized protein</fullName>
    </submittedName>
</protein>
<dbReference type="Proteomes" id="UP000183028">
    <property type="component" value="Unassembled WGS sequence"/>
</dbReference>
<reference evidence="3" key="1">
    <citation type="submission" date="2016-10" db="EMBL/GenBank/DDBJ databases">
        <authorList>
            <person name="Varghese N."/>
            <person name="Submissions S."/>
        </authorList>
    </citation>
    <scope>NUCLEOTIDE SEQUENCE [LARGE SCALE GENOMIC DNA]</scope>
    <source>
        <strain evidence="3">DSM 20406</strain>
    </source>
</reference>
<keyword evidence="3" id="KW-1185">Reference proteome</keyword>
<keyword evidence="1" id="KW-1133">Transmembrane helix</keyword>
<evidence type="ECO:0000313" key="3">
    <source>
        <dbReference type="Proteomes" id="UP000183028"/>
    </source>
</evidence>
<gene>
    <name evidence="2" type="ORF">SAMN04487834_105915</name>
</gene>
<keyword evidence="1" id="KW-0812">Transmembrane</keyword>